<evidence type="ECO:0000256" key="2">
    <source>
        <dbReference type="PIRSR" id="PIRSR613078-2"/>
    </source>
</evidence>
<dbReference type="STRING" id="1076935.U4L5W9"/>
<keyword evidence="4" id="KW-1185">Reference proteome</keyword>
<reference evidence="3 4" key="1">
    <citation type="journal article" date="2013" name="PLoS Genet.">
        <title>The genome and development-dependent transcriptomes of Pyronema confluens: a window into fungal evolution.</title>
        <authorList>
            <person name="Traeger S."/>
            <person name="Altegoer F."/>
            <person name="Freitag M."/>
            <person name="Gabaldon T."/>
            <person name="Kempken F."/>
            <person name="Kumar A."/>
            <person name="Marcet-Houben M."/>
            <person name="Poggeler S."/>
            <person name="Stajich J.E."/>
            <person name="Nowrousian M."/>
        </authorList>
    </citation>
    <scope>NUCLEOTIDE SEQUENCE [LARGE SCALE GENOMIC DNA]</scope>
    <source>
        <strain evidence="4">CBS 100304</strain>
        <tissue evidence="3">Vegetative mycelium</tissue>
    </source>
</reference>
<dbReference type="Gene3D" id="3.40.50.1240">
    <property type="entry name" value="Phosphoglycerate mutase-like"/>
    <property type="match status" value="1"/>
</dbReference>
<dbReference type="InterPro" id="IPR013078">
    <property type="entry name" value="His_Pase_superF_clade-1"/>
</dbReference>
<organism evidence="3 4">
    <name type="scientific">Pyronema omphalodes (strain CBS 100304)</name>
    <name type="common">Pyronema confluens</name>
    <dbReference type="NCBI Taxonomy" id="1076935"/>
    <lineage>
        <taxon>Eukaryota</taxon>
        <taxon>Fungi</taxon>
        <taxon>Dikarya</taxon>
        <taxon>Ascomycota</taxon>
        <taxon>Pezizomycotina</taxon>
        <taxon>Pezizomycetes</taxon>
        <taxon>Pezizales</taxon>
        <taxon>Pyronemataceae</taxon>
        <taxon>Pyronema</taxon>
    </lineage>
</organism>
<feature type="active site" description="Proton donor/acceptor" evidence="1">
    <location>
        <position position="92"/>
    </location>
</feature>
<dbReference type="eggNOG" id="KOG0235">
    <property type="taxonomic scope" value="Eukaryota"/>
</dbReference>
<feature type="binding site" evidence="2">
    <location>
        <begin position="92"/>
        <end position="95"/>
    </location>
    <ligand>
        <name>substrate</name>
    </ligand>
</feature>
<dbReference type="SUPFAM" id="SSF53254">
    <property type="entry name" value="Phosphoglycerate mutase-like"/>
    <property type="match status" value="1"/>
</dbReference>
<dbReference type="GO" id="GO:0046390">
    <property type="term" value="P:ribose phosphate biosynthetic process"/>
    <property type="evidence" value="ECO:0007669"/>
    <property type="project" value="TreeGrafter"/>
</dbReference>
<dbReference type="PANTHER" id="PTHR48100:SF15">
    <property type="entry name" value="SEDOHEPTULOSE 1,7-BISPHOSPHATASE"/>
    <property type="match status" value="1"/>
</dbReference>
<evidence type="ECO:0000256" key="1">
    <source>
        <dbReference type="PIRSR" id="PIRSR613078-1"/>
    </source>
</evidence>
<evidence type="ECO:0000313" key="3">
    <source>
        <dbReference type="EMBL" id="CCX11702.1"/>
    </source>
</evidence>
<name>U4L5W9_PYROM</name>
<accession>U4L5W9</accession>
<dbReference type="SMART" id="SM00855">
    <property type="entry name" value="PGAM"/>
    <property type="match status" value="1"/>
</dbReference>
<feature type="active site" description="Tele-phosphohistidine intermediate" evidence="1">
    <location>
        <position position="10"/>
    </location>
</feature>
<proteinExistence type="predicted"/>
<dbReference type="EMBL" id="HF935633">
    <property type="protein sequence ID" value="CCX11702.1"/>
    <property type="molecule type" value="Genomic_DNA"/>
</dbReference>
<feature type="binding site" evidence="2">
    <location>
        <position position="66"/>
    </location>
    <ligand>
        <name>substrate</name>
    </ligand>
</feature>
<dbReference type="GO" id="GO:0050278">
    <property type="term" value="F:sedoheptulose-bisphosphatase activity"/>
    <property type="evidence" value="ECO:0007669"/>
    <property type="project" value="TreeGrafter"/>
</dbReference>
<dbReference type="Proteomes" id="UP000018144">
    <property type="component" value="Unassembled WGS sequence"/>
</dbReference>
<sequence length="223" mass="24573">MTPRIILARHGETAWTLTGAHTSTTDLELTPRGKDIVAASAAHTVGKGLAIDPERLAHIIVSPRIRAQQTYKILLPTKPEQATENTDERVREWTYGGYEGKTPKEIKEMRIAEGLDKERKFDFWREGAGAAGGESPAEISARIDEVIAEIQARHRVAIENKDEKADVLIVSHGHFLRAFAKRWLGYELATPLIMVLDPGGVGVLSYAHNSVDEPAFVLGGVYQ</sequence>
<dbReference type="InterPro" id="IPR050275">
    <property type="entry name" value="PGM_Phosphatase"/>
</dbReference>
<dbReference type="InterPro" id="IPR029033">
    <property type="entry name" value="His_PPase_superfam"/>
</dbReference>
<protein>
    <submittedName>
        <fullName evidence="3">Similar to Sedoheptulose 1,7-bisphosphatase acc. no. P36136</fullName>
    </submittedName>
</protein>
<evidence type="ECO:0000313" key="4">
    <source>
        <dbReference type="Proteomes" id="UP000018144"/>
    </source>
</evidence>
<dbReference type="PANTHER" id="PTHR48100">
    <property type="entry name" value="BROAD-SPECIFICITY PHOSPHATASE YOR283W-RELATED"/>
    <property type="match status" value="1"/>
</dbReference>
<gene>
    <name evidence="3" type="ORF">PCON_11296</name>
</gene>
<dbReference type="CDD" id="cd07067">
    <property type="entry name" value="HP_PGM_like"/>
    <property type="match status" value="1"/>
</dbReference>
<dbReference type="OrthoDB" id="4818801at2759"/>
<dbReference type="AlphaFoldDB" id="U4L5W9"/>
<dbReference type="Pfam" id="PF00300">
    <property type="entry name" value="His_Phos_1"/>
    <property type="match status" value="1"/>
</dbReference>
<dbReference type="OMA" id="GWLIWRD"/>